<evidence type="ECO:0000313" key="5">
    <source>
        <dbReference type="Proteomes" id="UP000053091"/>
    </source>
</evidence>
<dbReference type="GO" id="GO:0016603">
    <property type="term" value="F:glutaminyl-peptide cyclotransferase activity"/>
    <property type="evidence" value="ECO:0007669"/>
    <property type="project" value="TreeGrafter"/>
</dbReference>
<evidence type="ECO:0000259" key="3">
    <source>
        <dbReference type="Pfam" id="PF04389"/>
    </source>
</evidence>
<accession>A0A0S7C0I1</accession>
<keyword evidence="5" id="KW-1185">Reference proteome</keyword>
<evidence type="ECO:0000256" key="2">
    <source>
        <dbReference type="ARBA" id="ARBA00023315"/>
    </source>
</evidence>
<dbReference type="EMBL" id="DF968182">
    <property type="protein sequence ID" value="GAP42307.1"/>
    <property type="molecule type" value="Genomic_DNA"/>
</dbReference>
<dbReference type="PATRIC" id="fig|1678841.3.peg.497"/>
<name>A0A0S7C0I1_9BACT</name>
<evidence type="ECO:0000256" key="1">
    <source>
        <dbReference type="ARBA" id="ARBA00022679"/>
    </source>
</evidence>
<dbReference type="PROSITE" id="PS51257">
    <property type="entry name" value="PROKAR_LIPOPROTEIN"/>
    <property type="match status" value="1"/>
</dbReference>
<dbReference type="Pfam" id="PF04389">
    <property type="entry name" value="Peptidase_M28"/>
    <property type="match status" value="1"/>
</dbReference>
<feature type="domain" description="Peptidase M28" evidence="3">
    <location>
        <begin position="108"/>
        <end position="329"/>
    </location>
</feature>
<dbReference type="GO" id="GO:0008270">
    <property type="term" value="F:zinc ion binding"/>
    <property type="evidence" value="ECO:0007669"/>
    <property type="project" value="TreeGrafter"/>
</dbReference>
<dbReference type="OrthoDB" id="9773494at2"/>
<evidence type="ECO:0000313" key="4">
    <source>
        <dbReference type="EMBL" id="GAP42307.1"/>
    </source>
</evidence>
<keyword evidence="1" id="KW-0808">Transferase</keyword>
<organism evidence="4">
    <name type="scientific">Lentimicrobium saccharophilum</name>
    <dbReference type="NCBI Taxonomy" id="1678841"/>
    <lineage>
        <taxon>Bacteria</taxon>
        <taxon>Pseudomonadati</taxon>
        <taxon>Bacteroidota</taxon>
        <taxon>Bacteroidia</taxon>
        <taxon>Bacteroidales</taxon>
        <taxon>Lentimicrobiaceae</taxon>
        <taxon>Lentimicrobium</taxon>
    </lineage>
</organism>
<dbReference type="InterPro" id="IPR040234">
    <property type="entry name" value="QC/QCL"/>
</dbReference>
<dbReference type="SUPFAM" id="SSF53187">
    <property type="entry name" value="Zn-dependent exopeptidases"/>
    <property type="match status" value="1"/>
</dbReference>
<protein>
    <submittedName>
        <fullName evidence="4">Peptidase family M28</fullName>
    </submittedName>
</protein>
<dbReference type="InterPro" id="IPR007484">
    <property type="entry name" value="Peptidase_M28"/>
</dbReference>
<keyword evidence="2" id="KW-0012">Acyltransferase</keyword>
<sequence>MKINIHHHIIFGIILLLLISCGDRKNKKAEPDVKGKEPVAVFVPQFNADSAYHYVEKQVSFGPRVPNTAAHKACAAWLENTLKRFTPEVIVQQTRLRASDGTMLDARNIIASFNPENRSRVLLCAHWDSRPWADHDPDPSRRREPIPGANDGASGVGVLLEIARQMSLYNPGIGVDIVLFDAEDYGDHEEGPGNNTDSWALGSQYWARNPHVPGYSARFGILLDMVGAASPAFTMEGTSMYYAPDIMRKVWNTAHRLGYQNYFLTRKTGGITDDHLYINEIIRIPTIDIIDYDPDREKGFFDQWHTVNDDMNHISRETLRVVGHTVITVVYETK</sequence>
<dbReference type="STRING" id="1678841.TBC1_11436"/>
<gene>
    <name evidence="4" type="ORF">TBC1_11436</name>
</gene>
<dbReference type="Proteomes" id="UP000053091">
    <property type="component" value="Unassembled WGS sequence"/>
</dbReference>
<dbReference type="PANTHER" id="PTHR12283">
    <property type="entry name" value="GLUTAMINYL-PEPTIDE CYCLOTRANSFERASE"/>
    <property type="match status" value="1"/>
</dbReference>
<reference evidence="4" key="1">
    <citation type="journal article" date="2015" name="Genome Announc.">
        <title>Draft Genome Sequence of Bacteroidales Strain TBC1, a Novel Isolate from a Methanogenic Wastewater Treatment System.</title>
        <authorList>
            <person name="Tourlousse D.M."/>
            <person name="Matsuura N."/>
            <person name="Sun L."/>
            <person name="Toyonaga M."/>
            <person name="Kuroda K."/>
            <person name="Ohashi A."/>
            <person name="Cruz R."/>
            <person name="Yamaguchi T."/>
            <person name="Sekiguchi Y."/>
        </authorList>
    </citation>
    <scope>NUCLEOTIDE SEQUENCE [LARGE SCALE GENOMIC DNA]</scope>
    <source>
        <strain evidence="4">TBC1</strain>
    </source>
</reference>
<dbReference type="AlphaFoldDB" id="A0A0S7C0I1"/>
<proteinExistence type="predicted"/>
<dbReference type="Gene3D" id="3.40.630.10">
    <property type="entry name" value="Zn peptidases"/>
    <property type="match status" value="1"/>
</dbReference>
<dbReference type="RefSeq" id="WP_062037817.1">
    <property type="nucleotide sequence ID" value="NZ_DF968182.1"/>
</dbReference>
<dbReference type="PANTHER" id="PTHR12283:SF6">
    <property type="entry name" value="GLUTAMINYL-PEPTIDE CYCLOTRANSFERASE-RELATED"/>
    <property type="match status" value="1"/>
</dbReference>